<reference evidence="2 3" key="1">
    <citation type="submission" date="2018-08" db="EMBL/GenBank/DDBJ databases">
        <title>Henriciella mobilis sp. nov., isolated from seawater.</title>
        <authorList>
            <person name="Cheng H."/>
            <person name="Wu Y.-H."/>
            <person name="Xu X.-W."/>
            <person name="Guo L.-L."/>
        </authorList>
    </citation>
    <scope>NUCLEOTIDE SEQUENCE [LARGE SCALE GENOMIC DNA]</scope>
    <source>
        <strain evidence="2 3">CCUG66934</strain>
    </source>
</reference>
<accession>A0A399QZ21</accession>
<dbReference type="EMBL" id="QWGB01000005">
    <property type="protein sequence ID" value="RIJ24386.1"/>
    <property type="molecule type" value="Genomic_DNA"/>
</dbReference>
<name>A0A399QZ21_9PROT</name>
<dbReference type="Proteomes" id="UP000265431">
    <property type="component" value="Unassembled WGS sequence"/>
</dbReference>
<evidence type="ECO:0008006" key="4">
    <source>
        <dbReference type="Google" id="ProtNLM"/>
    </source>
</evidence>
<evidence type="ECO:0000313" key="3">
    <source>
        <dbReference type="Proteomes" id="UP000265431"/>
    </source>
</evidence>
<dbReference type="RefSeq" id="WP_119379575.1">
    <property type="nucleotide sequence ID" value="NZ_QWGB01000005.1"/>
</dbReference>
<keyword evidence="1" id="KW-1133">Transmembrane helix</keyword>
<feature type="transmembrane region" description="Helical" evidence="1">
    <location>
        <begin position="30"/>
        <end position="52"/>
    </location>
</feature>
<keyword evidence="3" id="KW-1185">Reference proteome</keyword>
<comment type="caution">
    <text evidence="2">The sequence shown here is derived from an EMBL/GenBank/DDBJ whole genome shotgun (WGS) entry which is preliminary data.</text>
</comment>
<evidence type="ECO:0000313" key="2">
    <source>
        <dbReference type="EMBL" id="RIJ24386.1"/>
    </source>
</evidence>
<dbReference type="AlphaFoldDB" id="A0A399QZ21"/>
<proteinExistence type="predicted"/>
<keyword evidence="1" id="KW-0472">Membrane</keyword>
<sequence length="60" mass="6354">MIRWLGIASILLGIISVLMGAYVEFGRPDAGVSGFAPIALGLGSLVIGLIVYRQSKHLNK</sequence>
<gene>
    <name evidence="2" type="ORF">D1224_09160</name>
</gene>
<protein>
    <recommendedName>
        <fullName evidence="4">DUF3098 domain-containing protein</fullName>
    </recommendedName>
</protein>
<evidence type="ECO:0000256" key="1">
    <source>
        <dbReference type="SAM" id="Phobius"/>
    </source>
</evidence>
<organism evidence="2 3">
    <name type="scientific">Henriciella barbarensis</name>
    <dbReference type="NCBI Taxonomy" id="86342"/>
    <lineage>
        <taxon>Bacteria</taxon>
        <taxon>Pseudomonadati</taxon>
        <taxon>Pseudomonadota</taxon>
        <taxon>Alphaproteobacteria</taxon>
        <taxon>Hyphomonadales</taxon>
        <taxon>Hyphomonadaceae</taxon>
        <taxon>Henriciella</taxon>
    </lineage>
</organism>
<keyword evidence="1" id="KW-0812">Transmembrane</keyword>